<dbReference type="InterPro" id="IPR036291">
    <property type="entry name" value="NAD(P)-bd_dom_sf"/>
</dbReference>
<dbReference type="InterPro" id="IPR002204">
    <property type="entry name" value="3-OH-isobutyrate_DH-rel_CS"/>
</dbReference>
<comment type="catalytic activity">
    <reaction evidence="5">
        <text>3-hydroxy-2-methylpropanoate + NAD(+) = 2-methyl-3-oxopropanoate + NADH + H(+)</text>
        <dbReference type="Rhea" id="RHEA:17681"/>
        <dbReference type="ChEBI" id="CHEBI:11805"/>
        <dbReference type="ChEBI" id="CHEBI:15378"/>
        <dbReference type="ChEBI" id="CHEBI:57540"/>
        <dbReference type="ChEBI" id="CHEBI:57700"/>
        <dbReference type="ChEBI" id="CHEBI:57945"/>
        <dbReference type="EC" id="1.1.1.31"/>
    </reaction>
</comment>
<keyword evidence="3 5" id="KW-0560">Oxidoreductase</keyword>
<keyword evidence="9" id="KW-1185">Reference proteome</keyword>
<dbReference type="EC" id="1.1.1.31" evidence="5"/>
<dbReference type="PANTHER" id="PTHR22981:SF7">
    <property type="entry name" value="3-HYDROXYISOBUTYRATE DEHYDROGENASE, MITOCHONDRIAL"/>
    <property type="match status" value="1"/>
</dbReference>
<evidence type="ECO:0000256" key="5">
    <source>
        <dbReference type="RuleBase" id="RU910714"/>
    </source>
</evidence>
<evidence type="ECO:0000259" key="6">
    <source>
        <dbReference type="Pfam" id="PF03446"/>
    </source>
</evidence>
<dbReference type="Gene3D" id="3.40.50.720">
    <property type="entry name" value="NAD(P)-binding Rossmann-like Domain"/>
    <property type="match status" value="1"/>
</dbReference>
<gene>
    <name evidence="8" type="primary">mmsB</name>
    <name evidence="8" type="ORF">JMJ56_28660</name>
</gene>
<reference evidence="8 9" key="1">
    <citation type="submission" date="2021-01" db="EMBL/GenBank/DDBJ databases">
        <title>Belnapia mucosa sp. nov. and Belnapia arida sp. nov., isolated from the Tabernas Desert (Almeria, Spain).</title>
        <authorList>
            <person name="Molina-Menor E."/>
            <person name="Vidal-Verdu A."/>
            <person name="Calonge A."/>
            <person name="Satari L."/>
            <person name="Pereto J."/>
            <person name="Porcar M."/>
        </authorList>
    </citation>
    <scope>NUCLEOTIDE SEQUENCE [LARGE SCALE GENOMIC DNA]</scope>
    <source>
        <strain evidence="8 9">T18</strain>
    </source>
</reference>
<comment type="similarity">
    <text evidence="1 5">Belongs to the HIBADH-related family.</text>
</comment>
<dbReference type="Pfam" id="PF14833">
    <property type="entry name" value="NAD_binding_11"/>
    <property type="match status" value="1"/>
</dbReference>
<keyword evidence="4 5" id="KW-0520">NAD</keyword>
<evidence type="ECO:0000256" key="2">
    <source>
        <dbReference type="ARBA" id="ARBA00022456"/>
    </source>
</evidence>
<dbReference type="InterPro" id="IPR008927">
    <property type="entry name" value="6-PGluconate_DH-like_C_sf"/>
</dbReference>
<dbReference type="InterPro" id="IPR011548">
    <property type="entry name" value="HIBADH"/>
</dbReference>
<dbReference type="PROSITE" id="PS00895">
    <property type="entry name" value="3_HYDROXYISOBUT_DH"/>
    <property type="match status" value="1"/>
</dbReference>
<evidence type="ECO:0000256" key="1">
    <source>
        <dbReference type="ARBA" id="ARBA00009080"/>
    </source>
</evidence>
<comment type="caution">
    <text evidence="8">The sequence shown here is derived from an EMBL/GenBank/DDBJ whole genome shotgun (WGS) entry which is preliminary data.</text>
</comment>
<dbReference type="InterPro" id="IPR015815">
    <property type="entry name" value="HIBADH-related"/>
</dbReference>
<dbReference type="GO" id="GO:0008442">
    <property type="term" value="F:3-hydroxyisobutyrate dehydrogenase activity"/>
    <property type="evidence" value="ECO:0007669"/>
    <property type="project" value="UniProtKB-EC"/>
</dbReference>
<dbReference type="Gene3D" id="1.10.1040.10">
    <property type="entry name" value="N-(1-d-carboxylethyl)-l-norvaline Dehydrogenase, domain 2"/>
    <property type="match status" value="1"/>
</dbReference>
<name>A0ABS1UB91_9PROT</name>
<dbReference type="Proteomes" id="UP000660885">
    <property type="component" value="Unassembled WGS sequence"/>
</dbReference>
<dbReference type="SUPFAM" id="SSF48179">
    <property type="entry name" value="6-phosphogluconate dehydrogenase C-terminal domain-like"/>
    <property type="match status" value="1"/>
</dbReference>
<evidence type="ECO:0000259" key="7">
    <source>
        <dbReference type="Pfam" id="PF14833"/>
    </source>
</evidence>
<comment type="pathway">
    <text evidence="5">Amino-acid degradation; L-valine degradation.</text>
</comment>
<dbReference type="PIRSF" id="PIRSF000103">
    <property type="entry name" value="HIBADH"/>
    <property type="match status" value="1"/>
</dbReference>
<dbReference type="Pfam" id="PF03446">
    <property type="entry name" value="NAD_binding_2"/>
    <property type="match status" value="1"/>
</dbReference>
<keyword evidence="2 5" id="KW-0101">Branched-chain amino acid catabolism</keyword>
<sequence>MARIGFVGLGNMGGPMARNLLKAGHDVTGFDLSAGALAAFAAAGGTRAGSAAEATVGAGFVITMLPAGRHVRDAWLGVGGQGGGMAAAAGPEAILIDCSTIDVATAREVAAAAGRPMLDAPVSGGTMGAEGATLTFMVGGPDDAYAAATPILSAMGRSIVHCGGAGAGQAAKACNNMMLAANMIVTAEAFVLAEKLGLTHQALFDVASKSSGQSWALTSYCPVPGPVPASPANRDYKPGFATALMAKDLGLAQDAAATAGAVTPLGVEALALYRRFLEAGNGDVDFSGIIGMLRGMTER</sequence>
<organism evidence="8 9">
    <name type="scientific">Belnapia arida</name>
    <dbReference type="NCBI Taxonomy" id="2804533"/>
    <lineage>
        <taxon>Bacteria</taxon>
        <taxon>Pseudomonadati</taxon>
        <taxon>Pseudomonadota</taxon>
        <taxon>Alphaproteobacteria</taxon>
        <taxon>Acetobacterales</taxon>
        <taxon>Roseomonadaceae</taxon>
        <taxon>Belnapia</taxon>
    </lineage>
</organism>
<dbReference type="SUPFAM" id="SSF51735">
    <property type="entry name" value="NAD(P)-binding Rossmann-fold domains"/>
    <property type="match status" value="1"/>
</dbReference>
<dbReference type="InterPro" id="IPR029154">
    <property type="entry name" value="HIBADH-like_NADP-bd"/>
</dbReference>
<feature type="domain" description="3-hydroxyisobutyrate dehydrogenase-like NAD-binding" evidence="7">
    <location>
        <begin position="166"/>
        <end position="292"/>
    </location>
</feature>
<dbReference type="NCBIfam" id="TIGR01692">
    <property type="entry name" value="HIBADH"/>
    <property type="match status" value="1"/>
</dbReference>
<dbReference type="EMBL" id="JAETWB010000042">
    <property type="protein sequence ID" value="MBL6081957.1"/>
    <property type="molecule type" value="Genomic_DNA"/>
</dbReference>
<evidence type="ECO:0000256" key="3">
    <source>
        <dbReference type="ARBA" id="ARBA00023002"/>
    </source>
</evidence>
<dbReference type="InterPro" id="IPR006115">
    <property type="entry name" value="6PGDH_NADP-bd"/>
</dbReference>
<proteinExistence type="inferred from homology"/>
<dbReference type="InterPro" id="IPR013328">
    <property type="entry name" value="6PGD_dom2"/>
</dbReference>
<accession>A0ABS1UB91</accession>
<protein>
    <recommendedName>
        <fullName evidence="5">3-hydroxyisobutyrate dehydrogenase</fullName>
        <shortName evidence="5">HIBADH</shortName>
        <ecNumber evidence="5">1.1.1.31</ecNumber>
    </recommendedName>
</protein>
<dbReference type="PANTHER" id="PTHR22981">
    <property type="entry name" value="3-HYDROXYISOBUTYRATE DEHYDROGENASE-RELATED"/>
    <property type="match status" value="1"/>
</dbReference>
<evidence type="ECO:0000313" key="9">
    <source>
        <dbReference type="Proteomes" id="UP000660885"/>
    </source>
</evidence>
<evidence type="ECO:0000256" key="4">
    <source>
        <dbReference type="ARBA" id="ARBA00023027"/>
    </source>
</evidence>
<feature type="domain" description="6-phosphogluconate dehydrogenase NADP-binding" evidence="6">
    <location>
        <begin position="3"/>
        <end position="163"/>
    </location>
</feature>
<dbReference type="RefSeq" id="WP_202835169.1">
    <property type="nucleotide sequence ID" value="NZ_JAETWB010000042.1"/>
</dbReference>
<evidence type="ECO:0000313" key="8">
    <source>
        <dbReference type="EMBL" id="MBL6081957.1"/>
    </source>
</evidence>